<keyword evidence="18" id="KW-1185">Reference proteome</keyword>
<evidence type="ECO:0000256" key="12">
    <source>
        <dbReference type="ARBA" id="ARBA00023012"/>
    </source>
</evidence>
<evidence type="ECO:0000256" key="13">
    <source>
        <dbReference type="ARBA" id="ARBA00023136"/>
    </source>
</evidence>
<organism evidence="17 18">
    <name type="scientific">Neobacillus piezotolerans</name>
    <dbReference type="NCBI Taxonomy" id="2259171"/>
    <lineage>
        <taxon>Bacteria</taxon>
        <taxon>Bacillati</taxon>
        <taxon>Bacillota</taxon>
        <taxon>Bacilli</taxon>
        <taxon>Bacillales</taxon>
        <taxon>Bacillaceae</taxon>
        <taxon>Neobacillus</taxon>
    </lineage>
</organism>
<protein>
    <recommendedName>
        <fullName evidence="3">histidine kinase</fullName>
        <ecNumber evidence="3">2.7.13.3</ecNumber>
    </recommendedName>
</protein>
<evidence type="ECO:0000259" key="16">
    <source>
        <dbReference type="PROSITE" id="PS50885"/>
    </source>
</evidence>
<comment type="subcellular location">
    <subcellularLocation>
        <location evidence="2">Cell membrane</location>
        <topology evidence="2">Multi-pass membrane protein</topology>
    </subcellularLocation>
</comment>
<dbReference type="OrthoDB" id="9792991at2"/>
<feature type="transmembrane region" description="Helical" evidence="14">
    <location>
        <begin position="292"/>
        <end position="311"/>
    </location>
</feature>
<evidence type="ECO:0000256" key="3">
    <source>
        <dbReference type="ARBA" id="ARBA00012438"/>
    </source>
</evidence>
<dbReference type="Pfam" id="PF00512">
    <property type="entry name" value="HisKA"/>
    <property type="match status" value="1"/>
</dbReference>
<dbReference type="InterPro" id="IPR004358">
    <property type="entry name" value="Sig_transdc_His_kin-like_C"/>
</dbReference>
<sequence>MDIKLKNYSHSVVTKIIAFILVISCFAGFLKEFFEINKVNHGNFGIIFEENYFHSFSFYRENETLVTDLNQLIGEYKSEKHILDGGTVSEEDLRFSDEDLFHEYQNYSRNYNPNLSEAENYEKFKADYADKISEAREKLIKDDLRVFHSLLQRVHEVKEPLYFASDGVNEYKNSRMTDQEQFKGFPSYLIYDGYKSDIYPKEIEENEYFQQMGESKVEVDAAGKAIYVGFPEDYLNPKIQEWKDNKEIARNSFYALLGFLAGLILSFLYLVVVTGRKSYNDKKLHLSSLDKLYVDVNIVLCMILIAVWVSMVNGVPHQNLSKMVIPITLPIAIPGLFLVLSLVRHLKNRTFFKHSLVYQIIYRFIKFVRNVYDSGSIGVKTVLIVIGYPILVGLTFFIFPITLGLAAWFSLKKIKAFQAIQDGVEKIKDGDIHHRIYVGEKGEFAGLAADINSITDGLKKAVDSELKSERLKTELITNVSHDIRTPLTSIITYVDLLKREKDPAKAEEYIDVLDQKSKRLKVLTDDLFEAAKASSGNIPVQLERIDMVSLLTQGLGEVNDKIEASGLDFKINFPSEKVIVKTDGKLLWRSIENILSNIFKYALPGSRVYIQIEDAGNKILLSFKNISAYELNISADELMERFKRGDESRSNQGSGLGLSIVKSLIEIQGGKFAIQIDGDLFKSVISLPKEQ</sequence>
<feature type="transmembrane region" description="Helical" evidence="14">
    <location>
        <begin position="253"/>
        <end position="272"/>
    </location>
</feature>
<dbReference type="PANTHER" id="PTHR45528">
    <property type="entry name" value="SENSOR HISTIDINE KINASE CPXA"/>
    <property type="match status" value="1"/>
</dbReference>
<dbReference type="GO" id="GO:0005524">
    <property type="term" value="F:ATP binding"/>
    <property type="evidence" value="ECO:0007669"/>
    <property type="project" value="UniProtKB-KW"/>
</dbReference>
<evidence type="ECO:0000256" key="14">
    <source>
        <dbReference type="SAM" id="Phobius"/>
    </source>
</evidence>
<keyword evidence="9 17" id="KW-0418">Kinase</keyword>
<keyword evidence="7 14" id="KW-0812">Transmembrane</keyword>
<gene>
    <name evidence="17" type="ORF">DRW41_05620</name>
</gene>
<dbReference type="InterPro" id="IPR050398">
    <property type="entry name" value="HssS/ArlS-like"/>
</dbReference>
<dbReference type="GO" id="GO:0000155">
    <property type="term" value="F:phosphorelay sensor kinase activity"/>
    <property type="evidence" value="ECO:0007669"/>
    <property type="project" value="InterPro"/>
</dbReference>
<evidence type="ECO:0000259" key="15">
    <source>
        <dbReference type="PROSITE" id="PS50109"/>
    </source>
</evidence>
<keyword evidence="11 14" id="KW-1133">Transmembrane helix</keyword>
<keyword evidence="6" id="KW-0808">Transferase</keyword>
<dbReference type="PRINTS" id="PR00344">
    <property type="entry name" value="BCTRLSENSOR"/>
</dbReference>
<dbReference type="Gene3D" id="6.10.340.10">
    <property type="match status" value="1"/>
</dbReference>
<dbReference type="SMART" id="SM00388">
    <property type="entry name" value="HisKA"/>
    <property type="match status" value="1"/>
</dbReference>
<dbReference type="PROSITE" id="PS50885">
    <property type="entry name" value="HAMP"/>
    <property type="match status" value="1"/>
</dbReference>
<keyword evidence="12" id="KW-0902">Two-component regulatory system</keyword>
<dbReference type="SMART" id="SM00387">
    <property type="entry name" value="HATPase_c"/>
    <property type="match status" value="1"/>
</dbReference>
<keyword evidence="5" id="KW-0597">Phosphoprotein</keyword>
<evidence type="ECO:0000256" key="10">
    <source>
        <dbReference type="ARBA" id="ARBA00022840"/>
    </source>
</evidence>
<dbReference type="EC" id="2.7.13.3" evidence="3"/>
<comment type="catalytic activity">
    <reaction evidence="1">
        <text>ATP + protein L-histidine = ADP + protein N-phospho-L-histidine.</text>
        <dbReference type="EC" id="2.7.13.3"/>
    </reaction>
</comment>
<dbReference type="InterPro" id="IPR036097">
    <property type="entry name" value="HisK_dim/P_sf"/>
</dbReference>
<keyword evidence="8" id="KW-0547">Nucleotide-binding</keyword>
<feature type="transmembrane region" description="Helical" evidence="14">
    <location>
        <begin position="384"/>
        <end position="411"/>
    </location>
</feature>
<dbReference type="GO" id="GO:0005886">
    <property type="term" value="C:plasma membrane"/>
    <property type="evidence" value="ECO:0007669"/>
    <property type="project" value="UniProtKB-SubCell"/>
</dbReference>
<proteinExistence type="predicted"/>
<dbReference type="PROSITE" id="PS50109">
    <property type="entry name" value="HIS_KIN"/>
    <property type="match status" value="1"/>
</dbReference>
<evidence type="ECO:0000256" key="7">
    <source>
        <dbReference type="ARBA" id="ARBA00022692"/>
    </source>
</evidence>
<dbReference type="SUPFAM" id="SSF55874">
    <property type="entry name" value="ATPase domain of HSP90 chaperone/DNA topoisomerase II/histidine kinase"/>
    <property type="match status" value="1"/>
</dbReference>
<comment type="caution">
    <text evidence="17">The sequence shown here is derived from an EMBL/GenBank/DDBJ whole genome shotgun (WGS) entry which is preliminary data.</text>
</comment>
<dbReference type="Pfam" id="PF02518">
    <property type="entry name" value="HATPase_c"/>
    <property type="match status" value="1"/>
</dbReference>
<dbReference type="InterPro" id="IPR003594">
    <property type="entry name" value="HATPase_dom"/>
</dbReference>
<dbReference type="InterPro" id="IPR003661">
    <property type="entry name" value="HisK_dim/P_dom"/>
</dbReference>
<dbReference type="FunFam" id="1.10.287.130:FF:000001">
    <property type="entry name" value="Two-component sensor histidine kinase"/>
    <property type="match status" value="1"/>
</dbReference>
<evidence type="ECO:0000256" key="1">
    <source>
        <dbReference type="ARBA" id="ARBA00000085"/>
    </source>
</evidence>
<dbReference type="Gene3D" id="1.10.287.130">
    <property type="match status" value="1"/>
</dbReference>
<evidence type="ECO:0000256" key="6">
    <source>
        <dbReference type="ARBA" id="ARBA00022679"/>
    </source>
</evidence>
<dbReference type="Proteomes" id="UP000257144">
    <property type="component" value="Unassembled WGS sequence"/>
</dbReference>
<reference evidence="17 18" key="1">
    <citation type="submission" date="2018-07" db="EMBL/GenBank/DDBJ databases">
        <title>Bacillus sp. YLB-04 draft genome sequence.</title>
        <authorList>
            <person name="Yu L."/>
            <person name="Tang X."/>
        </authorList>
    </citation>
    <scope>NUCLEOTIDE SEQUENCE [LARGE SCALE GENOMIC DNA]</scope>
    <source>
        <strain evidence="17 18">YLB-04</strain>
    </source>
</reference>
<dbReference type="InterPro" id="IPR003660">
    <property type="entry name" value="HAMP_dom"/>
</dbReference>
<dbReference type="AlphaFoldDB" id="A0A3D8GSA1"/>
<dbReference type="EMBL" id="QNQT01000002">
    <property type="protein sequence ID" value="RDU37328.1"/>
    <property type="molecule type" value="Genomic_DNA"/>
</dbReference>
<dbReference type="InterPro" id="IPR005467">
    <property type="entry name" value="His_kinase_dom"/>
</dbReference>
<name>A0A3D8GSA1_9BACI</name>
<feature type="domain" description="HAMP" evidence="16">
    <location>
        <begin position="414"/>
        <end position="463"/>
    </location>
</feature>
<evidence type="ECO:0000256" key="9">
    <source>
        <dbReference type="ARBA" id="ARBA00022777"/>
    </source>
</evidence>
<dbReference type="PANTHER" id="PTHR45528:SF1">
    <property type="entry name" value="SENSOR HISTIDINE KINASE CPXA"/>
    <property type="match status" value="1"/>
</dbReference>
<evidence type="ECO:0000256" key="2">
    <source>
        <dbReference type="ARBA" id="ARBA00004651"/>
    </source>
</evidence>
<evidence type="ECO:0000313" key="18">
    <source>
        <dbReference type="Proteomes" id="UP000257144"/>
    </source>
</evidence>
<evidence type="ECO:0000256" key="4">
    <source>
        <dbReference type="ARBA" id="ARBA00022475"/>
    </source>
</evidence>
<dbReference type="Gene3D" id="3.30.565.10">
    <property type="entry name" value="Histidine kinase-like ATPase, C-terminal domain"/>
    <property type="match status" value="1"/>
</dbReference>
<evidence type="ECO:0000256" key="11">
    <source>
        <dbReference type="ARBA" id="ARBA00022989"/>
    </source>
</evidence>
<dbReference type="CDD" id="cd00082">
    <property type="entry name" value="HisKA"/>
    <property type="match status" value="1"/>
</dbReference>
<keyword evidence="4" id="KW-1003">Cell membrane</keyword>
<accession>A0A3D8GSA1</accession>
<evidence type="ECO:0000256" key="5">
    <source>
        <dbReference type="ARBA" id="ARBA00022553"/>
    </source>
</evidence>
<keyword evidence="10" id="KW-0067">ATP-binding</keyword>
<evidence type="ECO:0000313" key="17">
    <source>
        <dbReference type="EMBL" id="RDU37328.1"/>
    </source>
</evidence>
<dbReference type="SUPFAM" id="SSF47384">
    <property type="entry name" value="Homodimeric domain of signal transducing histidine kinase"/>
    <property type="match status" value="1"/>
</dbReference>
<feature type="transmembrane region" description="Helical" evidence="14">
    <location>
        <begin position="323"/>
        <end position="343"/>
    </location>
</feature>
<keyword evidence="13 14" id="KW-0472">Membrane</keyword>
<feature type="domain" description="Histidine kinase" evidence="15">
    <location>
        <begin position="478"/>
        <end position="691"/>
    </location>
</feature>
<dbReference type="InterPro" id="IPR036890">
    <property type="entry name" value="HATPase_C_sf"/>
</dbReference>
<feature type="transmembrane region" description="Helical" evidence="14">
    <location>
        <begin position="12"/>
        <end position="30"/>
    </location>
</feature>
<evidence type="ECO:0000256" key="8">
    <source>
        <dbReference type="ARBA" id="ARBA00022741"/>
    </source>
</evidence>